<name>A0ABY1K6T2_9BACL</name>
<evidence type="ECO:0000256" key="1">
    <source>
        <dbReference type="SAM" id="MobiDB-lite"/>
    </source>
</evidence>
<organism evidence="2 3">
    <name type="scientific">Paenibacillus macquariensis</name>
    <dbReference type="NCBI Taxonomy" id="948756"/>
    <lineage>
        <taxon>Bacteria</taxon>
        <taxon>Bacillati</taxon>
        <taxon>Bacillota</taxon>
        <taxon>Bacilli</taxon>
        <taxon>Bacillales</taxon>
        <taxon>Paenibacillaceae</taxon>
        <taxon>Paenibacillus</taxon>
    </lineage>
</organism>
<evidence type="ECO:0000313" key="3">
    <source>
        <dbReference type="Proteomes" id="UP000186666"/>
    </source>
</evidence>
<protein>
    <submittedName>
        <fullName evidence="2">Flagellar protein FlaG</fullName>
    </submittedName>
</protein>
<dbReference type="InterPro" id="IPR035924">
    <property type="entry name" value="FlaG-like_sf"/>
</dbReference>
<dbReference type="Gene3D" id="3.30.160.170">
    <property type="entry name" value="FlaG-like"/>
    <property type="match status" value="1"/>
</dbReference>
<keyword evidence="2" id="KW-0282">Flagellum</keyword>
<dbReference type="InterPro" id="IPR005186">
    <property type="entry name" value="FlaG"/>
</dbReference>
<comment type="caution">
    <text evidence="2">The sequence shown here is derived from an EMBL/GenBank/DDBJ whole genome shotgun (WGS) entry which is preliminary data.</text>
</comment>
<sequence>MNNSIVSGFRHDIGSKNISPVKSNSDDIQVSREVNSSQSSTATDIRQIVGNEQQVQQLENVIRALQGPEKSFEISVHKATNVIMVKVFDKQTGDLIREIPSEKILDVAADMMKLNGLIFDERA</sequence>
<keyword evidence="3" id="KW-1185">Reference proteome</keyword>
<dbReference type="Pfam" id="PF03646">
    <property type="entry name" value="FlaG"/>
    <property type="match status" value="1"/>
</dbReference>
<keyword evidence="2" id="KW-0969">Cilium</keyword>
<dbReference type="PANTHER" id="PTHR37166:SF1">
    <property type="entry name" value="PROTEIN FLAG"/>
    <property type="match status" value="1"/>
</dbReference>
<feature type="region of interest" description="Disordered" evidence="1">
    <location>
        <begin position="17"/>
        <end position="43"/>
    </location>
</feature>
<proteinExistence type="predicted"/>
<evidence type="ECO:0000313" key="2">
    <source>
        <dbReference type="EMBL" id="SIR34044.1"/>
    </source>
</evidence>
<accession>A0ABY1K6T2</accession>
<dbReference type="Proteomes" id="UP000186666">
    <property type="component" value="Unassembled WGS sequence"/>
</dbReference>
<dbReference type="EMBL" id="FTNK01000011">
    <property type="protein sequence ID" value="SIR34044.1"/>
    <property type="molecule type" value="Genomic_DNA"/>
</dbReference>
<dbReference type="PANTHER" id="PTHR37166">
    <property type="entry name" value="PROTEIN FLAG"/>
    <property type="match status" value="1"/>
</dbReference>
<keyword evidence="2" id="KW-0966">Cell projection</keyword>
<dbReference type="SUPFAM" id="SSF160214">
    <property type="entry name" value="FlaG-like"/>
    <property type="match status" value="1"/>
</dbReference>
<reference evidence="2 3" key="1">
    <citation type="submission" date="2017-01" db="EMBL/GenBank/DDBJ databases">
        <authorList>
            <person name="Varghese N."/>
            <person name="Submissions S."/>
        </authorList>
    </citation>
    <scope>NUCLEOTIDE SEQUENCE [LARGE SCALE GENOMIC DNA]</scope>
    <source>
        <strain evidence="2 3">ATCC 23464</strain>
    </source>
</reference>
<dbReference type="RefSeq" id="WP_169810274.1">
    <property type="nucleotide sequence ID" value="NZ_FTNK01000011.1"/>
</dbReference>
<gene>
    <name evidence="2" type="ORF">SAMN05421578_11179</name>
</gene>